<dbReference type="PANTHER" id="PTHR10635">
    <property type="entry name" value="COATOMER SUBUNIT BETA"/>
    <property type="match status" value="1"/>
</dbReference>
<dbReference type="InterPro" id="IPR016024">
    <property type="entry name" value="ARM-type_fold"/>
</dbReference>
<accession>G7JJ76</accession>
<evidence type="ECO:0000313" key="3">
    <source>
        <dbReference type="EMBL" id="RHN64973.1"/>
    </source>
</evidence>
<dbReference type="GO" id="GO:0016192">
    <property type="term" value="P:vesicle-mediated transport"/>
    <property type="evidence" value="ECO:0007669"/>
    <property type="project" value="InterPro"/>
</dbReference>
<reference evidence="6" key="4">
    <citation type="journal article" date="2018" name="Nat. Plants">
        <title>Whole-genome landscape of Medicago truncatula symbiotic genes.</title>
        <authorList>
            <person name="Pecrix Y."/>
            <person name="Staton S.E."/>
            <person name="Sallet E."/>
            <person name="Lelandais-Briere C."/>
            <person name="Moreau S."/>
            <person name="Carrere S."/>
            <person name="Blein T."/>
            <person name="Jardinaud M.F."/>
            <person name="Latrasse D."/>
            <person name="Zouine M."/>
            <person name="Zahm M."/>
            <person name="Kreplak J."/>
            <person name="Mayjonade B."/>
            <person name="Satge C."/>
            <person name="Perez M."/>
            <person name="Cauet S."/>
            <person name="Marande W."/>
            <person name="Chantry-Darmon C."/>
            <person name="Lopez-Roques C."/>
            <person name="Bouchez O."/>
            <person name="Berard A."/>
            <person name="Debelle F."/>
            <person name="Munos S."/>
            <person name="Bendahmane A."/>
            <person name="Berges H."/>
            <person name="Niebel A."/>
            <person name="Buitink J."/>
            <person name="Frugier F."/>
            <person name="Benhamed M."/>
            <person name="Crespi M."/>
            <person name="Gouzy J."/>
            <person name="Gamas P."/>
        </authorList>
    </citation>
    <scope>NUCLEOTIDE SEQUENCE [LARGE SCALE GENOMIC DNA]</scope>
    <source>
        <strain evidence="6">cv. Jemalong A17</strain>
    </source>
</reference>
<dbReference type="Pfam" id="PF01602">
    <property type="entry name" value="Adaptin_N"/>
    <property type="match status" value="1"/>
</dbReference>
<protein>
    <submittedName>
        <fullName evidence="2">Adaptin amino-terminal region protein</fullName>
    </submittedName>
    <submittedName>
        <fullName evidence="3">Putative coatomer beta subunit (COPB1) protein</fullName>
    </submittedName>
</protein>
<sequence length="107" mass="12555">MILFCEGLRRNIQSPNEFMRGVTLRFLSRINEYKILEHHHPFVRRNAILAVMSVYKLPQGEQLLINAPEIVEKFLEAEQDPSCKRIAFLMPFSCAQDRAIKYLFSNI</sequence>
<dbReference type="PANTHER" id="PTHR10635:SF0">
    <property type="entry name" value="COATOMER SUBUNIT BETA"/>
    <property type="match status" value="1"/>
</dbReference>
<dbReference type="Gene3D" id="1.25.10.10">
    <property type="entry name" value="Leucine-rich Repeat Variant"/>
    <property type="match status" value="1"/>
</dbReference>
<feature type="domain" description="Clathrin/coatomer adaptor adaptin-like N-terminal" evidence="1">
    <location>
        <begin position="1"/>
        <end position="105"/>
    </location>
</feature>
<dbReference type="InterPro" id="IPR002553">
    <property type="entry name" value="Clathrin/coatomer_adapt-like_N"/>
</dbReference>
<evidence type="ECO:0000313" key="6">
    <source>
        <dbReference type="Proteomes" id="UP000265566"/>
    </source>
</evidence>
<evidence type="ECO:0000313" key="2">
    <source>
        <dbReference type="EMBL" id="AES92633.1"/>
    </source>
</evidence>
<reference evidence="2 5" key="1">
    <citation type="journal article" date="2011" name="Nature">
        <title>The Medicago genome provides insight into the evolution of rhizobial symbioses.</title>
        <authorList>
            <person name="Young N.D."/>
            <person name="Debelle F."/>
            <person name="Oldroyd G.E."/>
            <person name="Geurts R."/>
            <person name="Cannon S.B."/>
            <person name="Udvardi M.K."/>
            <person name="Benedito V.A."/>
            <person name="Mayer K.F."/>
            <person name="Gouzy J."/>
            <person name="Schoof H."/>
            <person name="Van de Peer Y."/>
            <person name="Proost S."/>
            <person name="Cook D.R."/>
            <person name="Meyers B.C."/>
            <person name="Spannagl M."/>
            <person name="Cheung F."/>
            <person name="De Mita S."/>
            <person name="Krishnakumar V."/>
            <person name="Gundlach H."/>
            <person name="Zhou S."/>
            <person name="Mudge J."/>
            <person name="Bharti A.K."/>
            <person name="Murray J.D."/>
            <person name="Naoumkina M.A."/>
            <person name="Rosen B."/>
            <person name="Silverstein K.A."/>
            <person name="Tang H."/>
            <person name="Rombauts S."/>
            <person name="Zhao P.X."/>
            <person name="Zhou P."/>
            <person name="Barbe V."/>
            <person name="Bardou P."/>
            <person name="Bechner M."/>
            <person name="Bellec A."/>
            <person name="Berger A."/>
            <person name="Berges H."/>
            <person name="Bidwell S."/>
            <person name="Bisseling T."/>
            <person name="Choisne N."/>
            <person name="Couloux A."/>
            <person name="Denny R."/>
            <person name="Deshpande S."/>
            <person name="Dai X."/>
            <person name="Doyle J.J."/>
            <person name="Dudez A.M."/>
            <person name="Farmer A.D."/>
            <person name="Fouteau S."/>
            <person name="Franken C."/>
            <person name="Gibelin C."/>
            <person name="Gish J."/>
            <person name="Goldstein S."/>
            <person name="Gonzalez A.J."/>
            <person name="Green P.J."/>
            <person name="Hallab A."/>
            <person name="Hartog M."/>
            <person name="Hua A."/>
            <person name="Humphray S.J."/>
            <person name="Jeong D.H."/>
            <person name="Jing Y."/>
            <person name="Jocker A."/>
            <person name="Kenton S.M."/>
            <person name="Kim D.J."/>
            <person name="Klee K."/>
            <person name="Lai H."/>
            <person name="Lang C."/>
            <person name="Lin S."/>
            <person name="Macmil S.L."/>
            <person name="Magdelenat G."/>
            <person name="Matthews L."/>
            <person name="McCorrison J."/>
            <person name="Monaghan E.L."/>
            <person name="Mun J.H."/>
            <person name="Najar F.Z."/>
            <person name="Nicholson C."/>
            <person name="Noirot C."/>
            <person name="O'Bleness M."/>
            <person name="Paule C.R."/>
            <person name="Poulain J."/>
            <person name="Prion F."/>
            <person name="Qin B."/>
            <person name="Qu C."/>
            <person name="Retzel E.F."/>
            <person name="Riddle C."/>
            <person name="Sallet E."/>
            <person name="Samain S."/>
            <person name="Samson N."/>
            <person name="Sanders I."/>
            <person name="Saurat O."/>
            <person name="Scarpelli C."/>
            <person name="Schiex T."/>
            <person name="Segurens B."/>
            <person name="Severin A.J."/>
            <person name="Sherrier D.J."/>
            <person name="Shi R."/>
            <person name="Sims S."/>
            <person name="Singer S.R."/>
            <person name="Sinharoy S."/>
            <person name="Sterck L."/>
            <person name="Viollet A."/>
            <person name="Wang B.B."/>
            <person name="Wang K."/>
            <person name="Wang M."/>
            <person name="Wang X."/>
            <person name="Warfsmann J."/>
            <person name="Weissenbach J."/>
            <person name="White D.D."/>
            <person name="White J.D."/>
            <person name="Wiley G.B."/>
            <person name="Wincker P."/>
            <person name="Xing Y."/>
            <person name="Yang L."/>
            <person name="Yao Z."/>
            <person name="Ying F."/>
            <person name="Zhai J."/>
            <person name="Zhou L."/>
            <person name="Zuber A."/>
            <person name="Denarie J."/>
            <person name="Dixon R.A."/>
            <person name="May G.D."/>
            <person name="Schwartz D.C."/>
            <person name="Rogers J."/>
            <person name="Quetier F."/>
            <person name="Town C.D."/>
            <person name="Roe B.A."/>
        </authorList>
    </citation>
    <scope>NUCLEOTIDE SEQUENCE [LARGE SCALE GENOMIC DNA]</scope>
    <source>
        <strain evidence="2">A17</strain>
        <strain evidence="4 5">cv. Jemalong A17</strain>
    </source>
</reference>
<reference evidence="4" key="3">
    <citation type="submission" date="2015-04" db="UniProtKB">
        <authorList>
            <consortium name="EnsemblPlants"/>
        </authorList>
    </citation>
    <scope>IDENTIFICATION</scope>
    <source>
        <strain evidence="4">cv. Jemalong A17</strain>
    </source>
</reference>
<name>G7JJ76_MEDTR</name>
<gene>
    <name evidence="2" type="ordered locus">MTR_4g132140</name>
    <name evidence="3" type="ORF">MtrunA17_Chr4g0074891</name>
</gene>
<organism evidence="2 5">
    <name type="scientific">Medicago truncatula</name>
    <name type="common">Barrel medic</name>
    <name type="synonym">Medicago tribuloides</name>
    <dbReference type="NCBI Taxonomy" id="3880"/>
    <lineage>
        <taxon>Eukaryota</taxon>
        <taxon>Viridiplantae</taxon>
        <taxon>Streptophyta</taxon>
        <taxon>Embryophyta</taxon>
        <taxon>Tracheophyta</taxon>
        <taxon>Spermatophyta</taxon>
        <taxon>Magnoliopsida</taxon>
        <taxon>eudicotyledons</taxon>
        <taxon>Gunneridae</taxon>
        <taxon>Pentapetalae</taxon>
        <taxon>rosids</taxon>
        <taxon>fabids</taxon>
        <taxon>Fabales</taxon>
        <taxon>Fabaceae</taxon>
        <taxon>Papilionoideae</taxon>
        <taxon>50 kb inversion clade</taxon>
        <taxon>NPAAA clade</taxon>
        <taxon>Hologalegina</taxon>
        <taxon>IRL clade</taxon>
        <taxon>Trifolieae</taxon>
        <taxon>Medicago</taxon>
    </lineage>
</organism>
<dbReference type="InterPro" id="IPR011989">
    <property type="entry name" value="ARM-like"/>
</dbReference>
<dbReference type="EnsemblPlants" id="AES92633">
    <property type="protein sequence ID" value="AES92633"/>
    <property type="gene ID" value="MTR_4g132140"/>
</dbReference>
<dbReference type="eggNOG" id="KOG1058">
    <property type="taxonomic scope" value="Eukaryota"/>
</dbReference>
<reference evidence="3" key="5">
    <citation type="journal article" date="2018" name="Nat. Plants">
        <title>Whole-genome landscape of Medicago truncatula symbiotic genes.</title>
        <authorList>
            <person name="Pecrix Y."/>
            <person name="Gamas P."/>
            <person name="Carrere S."/>
        </authorList>
    </citation>
    <scope>NUCLEOTIDE SEQUENCE</scope>
    <source>
        <tissue evidence="3">Leaves</tissue>
    </source>
</reference>
<evidence type="ECO:0000313" key="5">
    <source>
        <dbReference type="Proteomes" id="UP000002051"/>
    </source>
</evidence>
<keyword evidence="5" id="KW-1185">Reference proteome</keyword>
<dbReference type="GO" id="GO:0006886">
    <property type="term" value="P:intracellular protein transport"/>
    <property type="evidence" value="ECO:0007669"/>
    <property type="project" value="InterPro"/>
</dbReference>
<dbReference type="Proteomes" id="UP000002051">
    <property type="component" value="Chromosome 4"/>
</dbReference>
<reference evidence="2 5" key="2">
    <citation type="journal article" date="2014" name="BMC Genomics">
        <title>An improved genome release (version Mt4.0) for the model legume Medicago truncatula.</title>
        <authorList>
            <person name="Tang H."/>
            <person name="Krishnakumar V."/>
            <person name="Bidwell S."/>
            <person name="Rosen B."/>
            <person name="Chan A."/>
            <person name="Zhou S."/>
            <person name="Gentzbittel L."/>
            <person name="Childs K.L."/>
            <person name="Yandell M."/>
            <person name="Gundlach H."/>
            <person name="Mayer K.F."/>
            <person name="Schwartz D.C."/>
            <person name="Town C.D."/>
        </authorList>
    </citation>
    <scope>GENOME REANNOTATION</scope>
    <source>
        <strain evidence="4 5">cv. Jemalong A17</strain>
    </source>
</reference>
<proteinExistence type="predicted"/>
<dbReference type="STRING" id="3880.G7JJ76"/>
<dbReference type="EMBL" id="CM001220">
    <property type="protein sequence ID" value="AES92633.1"/>
    <property type="molecule type" value="Genomic_DNA"/>
</dbReference>
<dbReference type="EMBL" id="PSQE01000004">
    <property type="protein sequence ID" value="RHN64973.1"/>
    <property type="molecule type" value="Genomic_DNA"/>
</dbReference>
<dbReference type="OMA" id="MILFCEG"/>
<dbReference type="Gramene" id="rna27857">
    <property type="protein sequence ID" value="RHN64973.1"/>
    <property type="gene ID" value="gene27857"/>
</dbReference>
<evidence type="ECO:0000259" key="1">
    <source>
        <dbReference type="Pfam" id="PF01602"/>
    </source>
</evidence>
<dbReference type="GO" id="GO:0030117">
    <property type="term" value="C:membrane coat"/>
    <property type="evidence" value="ECO:0007669"/>
    <property type="project" value="InterPro"/>
</dbReference>
<dbReference type="HOGENOM" id="CLU_2213836_0_0_1"/>
<dbReference type="PaxDb" id="3880-AES92633"/>
<dbReference type="AlphaFoldDB" id="G7JJ76"/>
<dbReference type="SUPFAM" id="SSF48371">
    <property type="entry name" value="ARM repeat"/>
    <property type="match status" value="1"/>
</dbReference>
<evidence type="ECO:0000313" key="4">
    <source>
        <dbReference type="EnsemblPlants" id="AES92633"/>
    </source>
</evidence>
<dbReference type="Proteomes" id="UP000265566">
    <property type="component" value="Chromosome 4"/>
</dbReference>
<dbReference type="InterPro" id="IPR016460">
    <property type="entry name" value="COPB1"/>
</dbReference>